<dbReference type="InterPro" id="IPR014284">
    <property type="entry name" value="RNA_pol_sigma-70_dom"/>
</dbReference>
<evidence type="ECO:0000313" key="7">
    <source>
        <dbReference type="EMBL" id="VVE39254.1"/>
    </source>
</evidence>
<keyword evidence="3" id="KW-0731">Sigma factor</keyword>
<dbReference type="InterPro" id="IPR036388">
    <property type="entry name" value="WH-like_DNA-bd_sf"/>
</dbReference>
<dbReference type="SUPFAM" id="SSF88946">
    <property type="entry name" value="Sigma2 domain of RNA polymerase sigma factors"/>
    <property type="match status" value="1"/>
</dbReference>
<evidence type="ECO:0000313" key="8">
    <source>
        <dbReference type="Proteomes" id="UP000414233"/>
    </source>
</evidence>
<dbReference type="Pfam" id="PF08281">
    <property type="entry name" value="Sigma70_r4_2"/>
    <property type="match status" value="1"/>
</dbReference>
<dbReference type="GO" id="GO:0016987">
    <property type="term" value="F:sigma factor activity"/>
    <property type="evidence" value="ECO:0007669"/>
    <property type="project" value="UniProtKB-KW"/>
</dbReference>
<protein>
    <submittedName>
        <fullName evidence="7">RNA polymerase subunit sigma-24</fullName>
    </submittedName>
</protein>
<dbReference type="Gene3D" id="1.10.1740.10">
    <property type="match status" value="1"/>
</dbReference>
<evidence type="ECO:0000259" key="5">
    <source>
        <dbReference type="Pfam" id="PF04542"/>
    </source>
</evidence>
<gene>
    <name evidence="7" type="ORF">PTE30175_03970</name>
</gene>
<name>A0A5E4XSD1_9BURK</name>
<evidence type="ECO:0000259" key="6">
    <source>
        <dbReference type="Pfam" id="PF08281"/>
    </source>
</evidence>
<evidence type="ECO:0000256" key="1">
    <source>
        <dbReference type="ARBA" id="ARBA00010641"/>
    </source>
</evidence>
<proteinExistence type="inferred from homology"/>
<dbReference type="AlphaFoldDB" id="A0A5E4XSD1"/>
<sequence length="227" mass="25894">MLRNSLPGQVIYCDEHPRRGEICPILPMTDIAGNAAHEANRLADEQHQARRELLNQNLRRVAQGDEQAFAELYRLTSCRVYGVVLRILRDRAEAEDVLQEVFTTVWRKADGFDAARGTALTWLFSLARNRAIDRIRQHRETLFEDGQEIDIADDDPSPAALAESSQERQRLERCLEALGPQQKNAVREAFFTGVSYSELAERASVPLGTMKSWIRRSLMQLKTCLEQ</sequence>
<dbReference type="GO" id="GO:0006352">
    <property type="term" value="P:DNA-templated transcription initiation"/>
    <property type="evidence" value="ECO:0007669"/>
    <property type="project" value="InterPro"/>
</dbReference>
<dbReference type="NCBIfam" id="TIGR02937">
    <property type="entry name" value="sigma70-ECF"/>
    <property type="match status" value="1"/>
</dbReference>
<dbReference type="InterPro" id="IPR013249">
    <property type="entry name" value="RNA_pol_sigma70_r4_t2"/>
</dbReference>
<dbReference type="PANTHER" id="PTHR43133">
    <property type="entry name" value="RNA POLYMERASE ECF-TYPE SIGMA FACTO"/>
    <property type="match status" value="1"/>
</dbReference>
<comment type="similarity">
    <text evidence="1">Belongs to the sigma-70 factor family. ECF subfamily.</text>
</comment>
<evidence type="ECO:0000256" key="4">
    <source>
        <dbReference type="ARBA" id="ARBA00023163"/>
    </source>
</evidence>
<feature type="domain" description="RNA polymerase sigma factor 70 region 4 type 2" evidence="6">
    <location>
        <begin position="168"/>
        <end position="221"/>
    </location>
</feature>
<dbReference type="GO" id="GO:0003677">
    <property type="term" value="F:DNA binding"/>
    <property type="evidence" value="ECO:0007669"/>
    <property type="project" value="InterPro"/>
</dbReference>
<dbReference type="InterPro" id="IPR007627">
    <property type="entry name" value="RNA_pol_sigma70_r2"/>
</dbReference>
<reference evidence="7 8" key="1">
    <citation type="submission" date="2019-08" db="EMBL/GenBank/DDBJ databases">
        <authorList>
            <person name="Peeters C."/>
        </authorList>
    </citation>
    <scope>NUCLEOTIDE SEQUENCE [LARGE SCALE GENOMIC DNA]</scope>
    <source>
        <strain evidence="7 8">LMG 30175</strain>
    </source>
</reference>
<keyword evidence="8" id="KW-1185">Reference proteome</keyword>
<dbReference type="Proteomes" id="UP000414233">
    <property type="component" value="Unassembled WGS sequence"/>
</dbReference>
<dbReference type="InterPro" id="IPR013325">
    <property type="entry name" value="RNA_pol_sigma_r2"/>
</dbReference>
<feature type="domain" description="RNA polymerase sigma-70 region 2" evidence="5">
    <location>
        <begin position="76"/>
        <end position="139"/>
    </location>
</feature>
<keyword evidence="4" id="KW-0804">Transcription</keyword>
<dbReference type="InterPro" id="IPR039425">
    <property type="entry name" value="RNA_pol_sigma-70-like"/>
</dbReference>
<dbReference type="EMBL" id="CABPRZ010000019">
    <property type="protein sequence ID" value="VVE39254.1"/>
    <property type="molecule type" value="Genomic_DNA"/>
</dbReference>
<organism evidence="7 8">
    <name type="scientific">Pandoraea terrae</name>
    <dbReference type="NCBI Taxonomy" id="1537710"/>
    <lineage>
        <taxon>Bacteria</taxon>
        <taxon>Pseudomonadati</taxon>
        <taxon>Pseudomonadota</taxon>
        <taxon>Betaproteobacteria</taxon>
        <taxon>Burkholderiales</taxon>
        <taxon>Burkholderiaceae</taxon>
        <taxon>Pandoraea</taxon>
    </lineage>
</organism>
<dbReference type="Pfam" id="PF04542">
    <property type="entry name" value="Sigma70_r2"/>
    <property type="match status" value="1"/>
</dbReference>
<evidence type="ECO:0000256" key="2">
    <source>
        <dbReference type="ARBA" id="ARBA00023015"/>
    </source>
</evidence>
<dbReference type="PANTHER" id="PTHR43133:SF62">
    <property type="entry name" value="RNA POLYMERASE SIGMA FACTOR SIGZ"/>
    <property type="match status" value="1"/>
</dbReference>
<accession>A0A5E4XSD1</accession>
<dbReference type="SUPFAM" id="SSF88659">
    <property type="entry name" value="Sigma3 and sigma4 domains of RNA polymerase sigma factors"/>
    <property type="match status" value="1"/>
</dbReference>
<dbReference type="InterPro" id="IPR013324">
    <property type="entry name" value="RNA_pol_sigma_r3/r4-like"/>
</dbReference>
<keyword evidence="2" id="KW-0805">Transcription regulation</keyword>
<dbReference type="Gene3D" id="1.10.10.10">
    <property type="entry name" value="Winged helix-like DNA-binding domain superfamily/Winged helix DNA-binding domain"/>
    <property type="match status" value="1"/>
</dbReference>
<evidence type="ECO:0000256" key="3">
    <source>
        <dbReference type="ARBA" id="ARBA00023082"/>
    </source>
</evidence>